<protein>
    <submittedName>
        <fullName evidence="2">Uncharacterized protein</fullName>
    </submittedName>
</protein>
<gene>
    <name evidence="2" type="ORF">FHR04_18970</name>
    <name evidence="1" type="ORF">HNQ04_003923</name>
</gene>
<accession>A0A5C4XUT3</accession>
<sequence>MSRGPGAVMRAALRAIEVAGELLESQEVARQVFGHATIADVPPSQAASVRRALRALVRRGEIEELGRDWEGGRRKWGTHTEAEKKRVRSAQVWASIAKREAERQAKLAAQLEAGR</sequence>
<organism evidence="2 3">
    <name type="scientific">Deinococcus radiopugnans ATCC 19172</name>
    <dbReference type="NCBI Taxonomy" id="585398"/>
    <lineage>
        <taxon>Bacteria</taxon>
        <taxon>Thermotogati</taxon>
        <taxon>Deinococcota</taxon>
        <taxon>Deinococci</taxon>
        <taxon>Deinococcales</taxon>
        <taxon>Deinococcaceae</taxon>
        <taxon>Deinococcus</taxon>
    </lineage>
</organism>
<dbReference type="AlphaFoldDB" id="A0A5C4XUT3"/>
<comment type="caution">
    <text evidence="2">The sequence shown here is derived from an EMBL/GenBank/DDBJ whole genome shotgun (WGS) entry which is preliminary data.</text>
</comment>
<name>A0A5C4XUT3_9DEIO</name>
<dbReference type="Proteomes" id="UP000313988">
    <property type="component" value="Unassembled WGS sequence"/>
</dbReference>
<dbReference type="RefSeq" id="WP_139404768.1">
    <property type="nucleotide sequence ID" value="NZ_JACHEW010000036.1"/>
</dbReference>
<evidence type="ECO:0000313" key="1">
    <source>
        <dbReference type="EMBL" id="MBB6018642.1"/>
    </source>
</evidence>
<evidence type="ECO:0000313" key="4">
    <source>
        <dbReference type="Proteomes" id="UP000629870"/>
    </source>
</evidence>
<reference evidence="2 3" key="1">
    <citation type="submission" date="2019-06" db="EMBL/GenBank/DDBJ databases">
        <title>Genome sequence of Deinococcus radiopugnans ATCC 19172.</title>
        <authorList>
            <person name="Maclea K.S."/>
            <person name="Maynard C.R."/>
        </authorList>
    </citation>
    <scope>NUCLEOTIDE SEQUENCE [LARGE SCALE GENOMIC DNA]</scope>
    <source>
        <strain evidence="2 3">ATCC 19172</strain>
    </source>
</reference>
<dbReference type="OrthoDB" id="76836at2"/>
<proteinExistence type="predicted"/>
<reference evidence="1 4" key="2">
    <citation type="submission" date="2020-08" db="EMBL/GenBank/DDBJ databases">
        <title>Genomic Encyclopedia of Type Strains, Phase IV (KMG-IV): sequencing the most valuable type-strain genomes for metagenomic binning, comparative biology and taxonomic classification.</title>
        <authorList>
            <person name="Goeker M."/>
        </authorList>
    </citation>
    <scope>NUCLEOTIDE SEQUENCE [LARGE SCALE GENOMIC DNA]</scope>
    <source>
        <strain evidence="1 4">DSM 12027</strain>
    </source>
</reference>
<evidence type="ECO:0000313" key="2">
    <source>
        <dbReference type="EMBL" id="TNM67051.1"/>
    </source>
</evidence>
<keyword evidence="4" id="KW-1185">Reference proteome</keyword>
<evidence type="ECO:0000313" key="3">
    <source>
        <dbReference type="Proteomes" id="UP000313988"/>
    </source>
</evidence>
<dbReference type="EMBL" id="VDMO01000034">
    <property type="protein sequence ID" value="TNM67051.1"/>
    <property type="molecule type" value="Genomic_DNA"/>
</dbReference>
<dbReference type="Proteomes" id="UP000629870">
    <property type="component" value="Unassembled WGS sequence"/>
</dbReference>
<dbReference type="EMBL" id="JACHEW010000036">
    <property type="protein sequence ID" value="MBB6018642.1"/>
    <property type="molecule type" value="Genomic_DNA"/>
</dbReference>